<protein>
    <submittedName>
        <fullName evidence="1">Longevity-assurance protein</fullName>
    </submittedName>
</protein>
<evidence type="ECO:0000313" key="2">
    <source>
        <dbReference type="Proteomes" id="UP001497680"/>
    </source>
</evidence>
<dbReference type="Proteomes" id="UP001497680">
    <property type="component" value="Unassembled WGS sequence"/>
</dbReference>
<name>A0ACC0DM37_9PEZI</name>
<gene>
    <name evidence="1" type="ORF">F4821DRAFT_266502</name>
</gene>
<dbReference type="EMBL" id="MU394280">
    <property type="protein sequence ID" value="KAI6093961.1"/>
    <property type="molecule type" value="Genomic_DNA"/>
</dbReference>
<reference evidence="1 2" key="1">
    <citation type="journal article" date="2022" name="New Phytol.">
        <title>Ecological generalism drives hyperdiversity of secondary metabolite gene clusters in xylarialean endophytes.</title>
        <authorList>
            <person name="Franco M.E.E."/>
            <person name="Wisecaver J.H."/>
            <person name="Arnold A.E."/>
            <person name="Ju Y.M."/>
            <person name="Slot J.C."/>
            <person name="Ahrendt S."/>
            <person name="Moore L.P."/>
            <person name="Eastman K.E."/>
            <person name="Scott K."/>
            <person name="Konkel Z."/>
            <person name="Mondo S.J."/>
            <person name="Kuo A."/>
            <person name="Hayes R.D."/>
            <person name="Haridas S."/>
            <person name="Andreopoulos B."/>
            <person name="Riley R."/>
            <person name="LaButti K."/>
            <person name="Pangilinan J."/>
            <person name="Lipzen A."/>
            <person name="Amirebrahimi M."/>
            <person name="Yan J."/>
            <person name="Adam C."/>
            <person name="Keymanesh K."/>
            <person name="Ng V."/>
            <person name="Louie K."/>
            <person name="Northen T."/>
            <person name="Drula E."/>
            <person name="Henrissat B."/>
            <person name="Hsieh H.M."/>
            <person name="Youens-Clark K."/>
            <person name="Lutzoni F."/>
            <person name="Miadlikowska J."/>
            <person name="Eastwood D.C."/>
            <person name="Hamelin R.C."/>
            <person name="Grigoriev I.V."/>
            <person name="U'Ren J.M."/>
        </authorList>
    </citation>
    <scope>NUCLEOTIDE SEQUENCE [LARGE SCALE GENOMIC DNA]</scope>
    <source>
        <strain evidence="1 2">ER1909</strain>
    </source>
</reference>
<evidence type="ECO:0000313" key="1">
    <source>
        <dbReference type="EMBL" id="KAI6093961.1"/>
    </source>
</evidence>
<sequence>MADTVASQSPGLRRPHLSCAVIVGLLLAHTCVPKVRPFPSRFLTLKGYNEQTGRYASGHDDLRFVAFCVVLFSGIRAGSMKFALAPLATHCGATPKNVYIYFTLPYFLNTRELWTNRPEKDLDVRHLITISPIAPTYVYFQNQVANLILVSMDVIELIFPRLKRLRFTAICDILFVLFVITWLVTRHVFYLMICWSAYFESPGPMPTAFAVRVLRGDSAEDVRSDDEYEETATDGERHEKELLAVNGSPERHSLGIVETVGVDGIDLAAWQQRERASKEISHLSGI</sequence>
<organism evidence="1 2">
    <name type="scientific">Hypoxylon rubiginosum</name>
    <dbReference type="NCBI Taxonomy" id="110542"/>
    <lineage>
        <taxon>Eukaryota</taxon>
        <taxon>Fungi</taxon>
        <taxon>Dikarya</taxon>
        <taxon>Ascomycota</taxon>
        <taxon>Pezizomycotina</taxon>
        <taxon>Sordariomycetes</taxon>
        <taxon>Xylariomycetidae</taxon>
        <taxon>Xylariales</taxon>
        <taxon>Hypoxylaceae</taxon>
        <taxon>Hypoxylon</taxon>
    </lineage>
</organism>
<proteinExistence type="predicted"/>
<comment type="caution">
    <text evidence="1">The sequence shown here is derived from an EMBL/GenBank/DDBJ whole genome shotgun (WGS) entry which is preliminary data.</text>
</comment>
<keyword evidence="2" id="KW-1185">Reference proteome</keyword>
<accession>A0ACC0DM37</accession>